<dbReference type="Pfam" id="PF13432">
    <property type="entry name" value="TPR_16"/>
    <property type="match status" value="1"/>
</dbReference>
<protein>
    <submittedName>
        <fullName evidence="2">TPR-like protein</fullName>
    </submittedName>
</protein>
<dbReference type="PROSITE" id="PS50005">
    <property type="entry name" value="TPR"/>
    <property type="match status" value="1"/>
</dbReference>
<dbReference type="AlphaFoldDB" id="A0A197JL15"/>
<dbReference type="Gene3D" id="1.25.40.10">
    <property type="entry name" value="Tetratricopeptide repeat domain"/>
    <property type="match status" value="1"/>
</dbReference>
<dbReference type="InterPro" id="IPR019734">
    <property type="entry name" value="TPR_rpt"/>
</dbReference>
<accession>A0A197JL15</accession>
<dbReference type="PROSITE" id="PS50293">
    <property type="entry name" value="TPR_REGION"/>
    <property type="match status" value="1"/>
</dbReference>
<gene>
    <name evidence="2" type="ORF">K457DRAFT_140971</name>
</gene>
<keyword evidence="3" id="KW-1185">Reference proteome</keyword>
<evidence type="ECO:0000313" key="2">
    <source>
        <dbReference type="EMBL" id="OAQ25658.1"/>
    </source>
</evidence>
<dbReference type="SMART" id="SM00028">
    <property type="entry name" value="TPR"/>
    <property type="match status" value="3"/>
</dbReference>
<sequence length="241" mass="26234">MAAFRTNSTIARSILSAVSRRTLIRPVLAPAARSFSILAKPDATTSSTFKCNNNTQQKQGFATSLADFSIKSDDSLDQAQQYMDEGVSFQANNMLPLAMSSFQKSINVRPTAAAHYNMGVCYFQLGDFQSSINSFQESLKLSPHHADVHTNIATAHIKLNSNLDEALRHLQAAANIAPQDAEIQFNLAVISEQTGDFDGAINAYTAAVDLGIETASVNLRNVKTKKFAKLAKEAEFRDAKN</sequence>
<dbReference type="EMBL" id="KV442076">
    <property type="protein sequence ID" value="OAQ25658.1"/>
    <property type="molecule type" value="Genomic_DNA"/>
</dbReference>
<dbReference type="SUPFAM" id="SSF48452">
    <property type="entry name" value="TPR-like"/>
    <property type="match status" value="1"/>
</dbReference>
<feature type="repeat" description="TPR" evidence="1">
    <location>
        <begin position="112"/>
        <end position="145"/>
    </location>
</feature>
<name>A0A197JL15_9FUNG</name>
<dbReference type="PANTHER" id="PTHR44998">
    <property type="match status" value="1"/>
</dbReference>
<dbReference type="STRING" id="1314771.A0A197JL15"/>
<dbReference type="Proteomes" id="UP000078512">
    <property type="component" value="Unassembled WGS sequence"/>
</dbReference>
<reference evidence="2 3" key="1">
    <citation type="submission" date="2016-05" db="EMBL/GenBank/DDBJ databases">
        <title>Genome sequencing reveals origins of a unique bacterial endosymbiosis in the earliest lineages of terrestrial Fungi.</title>
        <authorList>
            <consortium name="DOE Joint Genome Institute"/>
            <person name="Uehling J."/>
            <person name="Gryganskyi A."/>
            <person name="Hameed K."/>
            <person name="Tschaplinski T."/>
            <person name="Misztal P."/>
            <person name="Wu S."/>
            <person name="Desiro A."/>
            <person name="Vande Pol N."/>
            <person name="Du Z.-Y."/>
            <person name="Zienkiewicz A."/>
            <person name="Zienkiewicz K."/>
            <person name="Morin E."/>
            <person name="Tisserant E."/>
            <person name="Splivallo R."/>
            <person name="Hainaut M."/>
            <person name="Henrissat B."/>
            <person name="Ohm R."/>
            <person name="Kuo A."/>
            <person name="Yan J."/>
            <person name="Lipzen A."/>
            <person name="Nolan M."/>
            <person name="Labutti K."/>
            <person name="Barry K."/>
            <person name="Goldstein A."/>
            <person name="Labbe J."/>
            <person name="Schadt C."/>
            <person name="Tuskan G."/>
            <person name="Grigoriev I."/>
            <person name="Martin F."/>
            <person name="Vilgalys R."/>
            <person name="Bonito G."/>
        </authorList>
    </citation>
    <scope>NUCLEOTIDE SEQUENCE [LARGE SCALE GENOMIC DNA]</scope>
    <source>
        <strain evidence="2 3">AG-77</strain>
    </source>
</reference>
<evidence type="ECO:0000256" key="1">
    <source>
        <dbReference type="PROSITE-ProRule" id="PRU00339"/>
    </source>
</evidence>
<dbReference type="OrthoDB" id="1926212at2759"/>
<dbReference type="InterPro" id="IPR011990">
    <property type="entry name" value="TPR-like_helical_dom_sf"/>
</dbReference>
<dbReference type="Pfam" id="PF00515">
    <property type="entry name" value="TPR_1"/>
    <property type="match status" value="1"/>
</dbReference>
<organism evidence="2 3">
    <name type="scientific">Linnemannia elongata AG-77</name>
    <dbReference type="NCBI Taxonomy" id="1314771"/>
    <lineage>
        <taxon>Eukaryota</taxon>
        <taxon>Fungi</taxon>
        <taxon>Fungi incertae sedis</taxon>
        <taxon>Mucoromycota</taxon>
        <taxon>Mortierellomycotina</taxon>
        <taxon>Mortierellomycetes</taxon>
        <taxon>Mortierellales</taxon>
        <taxon>Mortierellaceae</taxon>
        <taxon>Linnemannia</taxon>
    </lineage>
</organism>
<dbReference type="PANTHER" id="PTHR44998:SF1">
    <property type="entry name" value="UDP-N-ACETYLGLUCOSAMINE--PEPTIDE N-ACETYLGLUCOSAMINYLTRANSFERASE 110 KDA SUBUNIT"/>
    <property type="match status" value="1"/>
</dbReference>
<proteinExistence type="predicted"/>
<keyword evidence="1" id="KW-0802">TPR repeat</keyword>
<evidence type="ECO:0000313" key="3">
    <source>
        <dbReference type="Proteomes" id="UP000078512"/>
    </source>
</evidence>